<dbReference type="Proteomes" id="UP000251571">
    <property type="component" value="Unassembled WGS sequence"/>
</dbReference>
<keyword evidence="5" id="KW-1185">Reference proteome</keyword>
<protein>
    <submittedName>
        <fullName evidence="3">Regulatory LuxR family protein</fullName>
    </submittedName>
    <submittedName>
        <fullName evidence="4">Regulatory protein, luxR family</fullName>
    </submittedName>
</protein>
<keyword evidence="1" id="KW-1133">Transmembrane helix</keyword>
<dbReference type="GO" id="GO:0006355">
    <property type="term" value="P:regulation of DNA-templated transcription"/>
    <property type="evidence" value="ECO:0007669"/>
    <property type="project" value="InterPro"/>
</dbReference>
<evidence type="ECO:0000259" key="2">
    <source>
        <dbReference type="SMART" id="SM00421"/>
    </source>
</evidence>
<reference evidence="3 5" key="2">
    <citation type="submission" date="2018-03" db="EMBL/GenBank/DDBJ databases">
        <title>Genomic Encyclopedia of Archaeal and Bacterial Type Strains, Phase II (KMG-II): from individual species to whole genera.</title>
        <authorList>
            <person name="Goeker M."/>
        </authorList>
    </citation>
    <scope>NUCLEOTIDE SEQUENCE [LARGE SCALE GENOMIC DNA]</scope>
    <source>
        <strain evidence="3 5">DSM 25227</strain>
    </source>
</reference>
<evidence type="ECO:0000313" key="3">
    <source>
        <dbReference type="EMBL" id="PWJ16228.1"/>
    </source>
</evidence>
<keyword evidence="1" id="KW-0472">Membrane</keyword>
<accession>A0A2Y9AYS3</accession>
<dbReference type="Proteomes" id="UP000245839">
    <property type="component" value="Unassembled WGS sequence"/>
</dbReference>
<dbReference type="EMBL" id="UETC01000009">
    <property type="protein sequence ID" value="SSA49286.1"/>
    <property type="molecule type" value="Genomic_DNA"/>
</dbReference>
<reference evidence="4 6" key="1">
    <citation type="submission" date="2016-10" db="EMBL/GenBank/DDBJ databases">
        <authorList>
            <person name="Cai Z."/>
        </authorList>
    </citation>
    <scope>NUCLEOTIDE SEQUENCE [LARGE SCALE GENOMIC DNA]</scope>
    <source>
        <strain evidence="4 6">DSM 25227</strain>
    </source>
</reference>
<sequence length="188" mass="19882">MKGQAAIAGIVAVQAACALMVVSDTVVSVLGLRATPLDWQLRELLEVGAALGLVLGTVMGVVALRRSDARRRKVEDQLRIASGAFSALMEQRFAEWGLTPAERDVALFSIKGLTLSDMAATRGTSEGTIKAQTAAVYRKAGVTSRTQLVCLFIEDLMGEPLVPLPKKAGDAVEAHRVETLPLDGAGVR</sequence>
<dbReference type="InterPro" id="IPR036388">
    <property type="entry name" value="WH-like_DNA-bd_sf"/>
</dbReference>
<dbReference type="OrthoDB" id="8277135at2"/>
<proteinExistence type="predicted"/>
<evidence type="ECO:0000313" key="6">
    <source>
        <dbReference type="Proteomes" id="UP000251571"/>
    </source>
</evidence>
<evidence type="ECO:0000313" key="4">
    <source>
        <dbReference type="EMBL" id="SSA49286.1"/>
    </source>
</evidence>
<dbReference type="Pfam" id="PF00196">
    <property type="entry name" value="GerE"/>
    <property type="match status" value="1"/>
</dbReference>
<feature type="domain" description="HTH luxR-type" evidence="2">
    <location>
        <begin position="95"/>
        <end position="152"/>
    </location>
</feature>
<evidence type="ECO:0000256" key="1">
    <source>
        <dbReference type="SAM" id="Phobius"/>
    </source>
</evidence>
<dbReference type="EMBL" id="QGDJ01000009">
    <property type="protein sequence ID" value="PWJ16228.1"/>
    <property type="molecule type" value="Genomic_DNA"/>
</dbReference>
<dbReference type="SUPFAM" id="SSF46894">
    <property type="entry name" value="C-terminal effector domain of the bipartite response regulators"/>
    <property type="match status" value="1"/>
</dbReference>
<dbReference type="InterPro" id="IPR000792">
    <property type="entry name" value="Tscrpt_reg_LuxR_C"/>
</dbReference>
<name>A0A2Y9AYS3_9RHOB</name>
<dbReference type="InterPro" id="IPR016032">
    <property type="entry name" value="Sig_transdc_resp-reg_C-effctor"/>
</dbReference>
<organism evidence="4 6">
    <name type="scientific">Jannaschia seohaensis</name>
    <dbReference type="NCBI Taxonomy" id="475081"/>
    <lineage>
        <taxon>Bacteria</taxon>
        <taxon>Pseudomonadati</taxon>
        <taxon>Pseudomonadota</taxon>
        <taxon>Alphaproteobacteria</taxon>
        <taxon>Rhodobacterales</taxon>
        <taxon>Roseobacteraceae</taxon>
        <taxon>Jannaschia</taxon>
    </lineage>
</organism>
<dbReference type="AlphaFoldDB" id="A0A2Y9AYS3"/>
<feature type="transmembrane region" description="Helical" evidence="1">
    <location>
        <begin position="47"/>
        <end position="64"/>
    </location>
</feature>
<gene>
    <name evidence="3" type="ORF">BCF38_109113</name>
    <name evidence="4" type="ORF">SAMN05421539_109113</name>
</gene>
<dbReference type="SMART" id="SM00421">
    <property type="entry name" value="HTH_LUXR"/>
    <property type="match status" value="1"/>
</dbReference>
<evidence type="ECO:0000313" key="5">
    <source>
        <dbReference type="Proteomes" id="UP000245839"/>
    </source>
</evidence>
<dbReference type="GO" id="GO:0003677">
    <property type="term" value="F:DNA binding"/>
    <property type="evidence" value="ECO:0007669"/>
    <property type="project" value="InterPro"/>
</dbReference>
<dbReference type="RefSeq" id="WP_109565435.1">
    <property type="nucleotide sequence ID" value="NZ_QGDJ01000009.1"/>
</dbReference>
<dbReference type="Gene3D" id="1.10.10.10">
    <property type="entry name" value="Winged helix-like DNA-binding domain superfamily/Winged helix DNA-binding domain"/>
    <property type="match status" value="1"/>
</dbReference>
<keyword evidence="1" id="KW-0812">Transmembrane</keyword>